<dbReference type="NCBIfam" id="TIGR01145">
    <property type="entry name" value="ATP_synt_delta"/>
    <property type="match status" value="1"/>
</dbReference>
<comment type="similarity">
    <text evidence="8">Belongs to the ATPase delta chain family.</text>
</comment>
<evidence type="ECO:0000256" key="5">
    <source>
        <dbReference type="ARBA" id="ARBA00023136"/>
    </source>
</evidence>
<protein>
    <recommendedName>
        <fullName evidence="8">ATP synthase subunit delta</fullName>
    </recommendedName>
    <alternativeName>
        <fullName evidence="8">ATP synthase F(1) sector subunit delta</fullName>
    </alternativeName>
    <alternativeName>
        <fullName evidence="8">F-type ATPase subunit delta</fullName>
        <shortName evidence="8">F-ATPase subunit delta</shortName>
    </alternativeName>
</protein>
<dbReference type="SUPFAM" id="SSF47928">
    <property type="entry name" value="N-terminal domain of the delta subunit of the F1F0-ATP synthase"/>
    <property type="match status" value="1"/>
</dbReference>
<dbReference type="InterPro" id="IPR026015">
    <property type="entry name" value="ATP_synth_OSCP/delta_N_sf"/>
</dbReference>
<keyword evidence="8" id="KW-1003">Cell membrane</keyword>
<keyword evidence="3 8" id="KW-0375">Hydrogen ion transport</keyword>
<evidence type="ECO:0000256" key="1">
    <source>
        <dbReference type="ARBA" id="ARBA00004370"/>
    </source>
</evidence>
<keyword evidence="7 8" id="KW-0066">ATP synthesis</keyword>
<name>A0ABQ1HSR0_9GAMM</name>
<evidence type="ECO:0000256" key="2">
    <source>
        <dbReference type="ARBA" id="ARBA00022448"/>
    </source>
</evidence>
<evidence type="ECO:0000313" key="10">
    <source>
        <dbReference type="Proteomes" id="UP000623419"/>
    </source>
</evidence>
<accession>A0ABQ1HSR0</accession>
<comment type="subcellular location">
    <subcellularLocation>
        <location evidence="8">Cell membrane</location>
        <topology evidence="8">Peripheral membrane protein</topology>
    </subcellularLocation>
    <subcellularLocation>
        <location evidence="1">Membrane</location>
    </subcellularLocation>
</comment>
<keyword evidence="5 8" id="KW-0472">Membrane</keyword>
<comment type="function">
    <text evidence="8">F(1)F(0) ATP synthase produces ATP from ADP in the presence of a proton or sodium gradient. F-type ATPases consist of two structural domains, F(1) containing the extramembraneous catalytic core and F(0) containing the membrane proton channel, linked together by a central stalk and a peripheral stalk. During catalysis, ATP synthesis in the catalytic domain of F(1) is coupled via a rotary mechanism of the central stalk subunits to proton translocation.</text>
</comment>
<evidence type="ECO:0000256" key="4">
    <source>
        <dbReference type="ARBA" id="ARBA00023065"/>
    </source>
</evidence>
<evidence type="ECO:0000256" key="3">
    <source>
        <dbReference type="ARBA" id="ARBA00022781"/>
    </source>
</evidence>
<dbReference type="RefSeq" id="WP_188665760.1">
    <property type="nucleotide sequence ID" value="NZ_BMKC01000004.1"/>
</dbReference>
<dbReference type="NCBIfam" id="NF004402">
    <property type="entry name" value="PRK05758.2-2"/>
    <property type="match status" value="1"/>
</dbReference>
<keyword evidence="4 8" id="KW-0406">Ion transport</keyword>
<proteinExistence type="inferred from homology"/>
<dbReference type="Gene3D" id="1.10.520.20">
    <property type="entry name" value="N-terminal domain of the delta subunit of the F1F0-ATP synthase"/>
    <property type="match status" value="1"/>
</dbReference>
<evidence type="ECO:0000256" key="6">
    <source>
        <dbReference type="ARBA" id="ARBA00023196"/>
    </source>
</evidence>
<evidence type="ECO:0000313" key="9">
    <source>
        <dbReference type="EMBL" id="GGA87946.1"/>
    </source>
</evidence>
<sequence length="176" mass="18586">MSQALTLARPYARAAFSLAQDAGRLPQWSALIGFAAQAAAVPEAHDAVVHPLAKADDLVELLLPPGDSDPNFRQFLAVLADNRRLALLPEIAGLFDQLRADAERVVKATVTSAQPLDAAELEMLRSSLRKRFGREVELATAVDAGLIGGAVIDTGEVVIDGSLRTKLARLGAALAN</sequence>
<keyword evidence="2 8" id="KW-0813">Transport</keyword>
<gene>
    <name evidence="8 9" type="primary">atpH</name>
    <name evidence="9" type="ORF">GCM10011521_27960</name>
</gene>
<organism evidence="9 10">
    <name type="scientific">Arenimonas soli</name>
    <dbReference type="NCBI Taxonomy" id="2269504"/>
    <lineage>
        <taxon>Bacteria</taxon>
        <taxon>Pseudomonadati</taxon>
        <taxon>Pseudomonadota</taxon>
        <taxon>Gammaproteobacteria</taxon>
        <taxon>Lysobacterales</taxon>
        <taxon>Lysobacteraceae</taxon>
        <taxon>Arenimonas</taxon>
    </lineage>
</organism>
<evidence type="ECO:0000256" key="8">
    <source>
        <dbReference type="HAMAP-Rule" id="MF_01416"/>
    </source>
</evidence>
<dbReference type="Proteomes" id="UP000623419">
    <property type="component" value="Unassembled WGS sequence"/>
</dbReference>
<keyword evidence="6 8" id="KW-0139">CF(1)</keyword>
<comment type="function">
    <text evidence="8">This protein is part of the stalk that links CF(0) to CF(1). It either transmits conformational changes from CF(0) to CF(1) or is implicated in proton conduction.</text>
</comment>
<dbReference type="HAMAP" id="MF_01416">
    <property type="entry name" value="ATP_synth_delta_bact"/>
    <property type="match status" value="1"/>
</dbReference>
<comment type="caution">
    <text evidence="9">The sequence shown here is derived from an EMBL/GenBank/DDBJ whole genome shotgun (WGS) entry which is preliminary data.</text>
</comment>
<evidence type="ECO:0000256" key="7">
    <source>
        <dbReference type="ARBA" id="ARBA00023310"/>
    </source>
</evidence>
<dbReference type="EMBL" id="BMKC01000004">
    <property type="protein sequence ID" value="GGA87946.1"/>
    <property type="molecule type" value="Genomic_DNA"/>
</dbReference>
<dbReference type="PRINTS" id="PR00125">
    <property type="entry name" value="ATPASEDELTA"/>
</dbReference>
<dbReference type="PANTHER" id="PTHR11910">
    <property type="entry name" value="ATP SYNTHASE DELTA CHAIN"/>
    <property type="match status" value="1"/>
</dbReference>
<reference evidence="10" key="1">
    <citation type="journal article" date="2019" name="Int. J. Syst. Evol. Microbiol.">
        <title>The Global Catalogue of Microorganisms (GCM) 10K type strain sequencing project: providing services to taxonomists for standard genome sequencing and annotation.</title>
        <authorList>
            <consortium name="The Broad Institute Genomics Platform"/>
            <consortium name="The Broad Institute Genome Sequencing Center for Infectious Disease"/>
            <person name="Wu L."/>
            <person name="Ma J."/>
        </authorList>
    </citation>
    <scope>NUCLEOTIDE SEQUENCE [LARGE SCALE GENOMIC DNA]</scope>
    <source>
        <strain evidence="10">CGMCC 1.15905</strain>
    </source>
</reference>
<keyword evidence="10" id="KW-1185">Reference proteome</keyword>
<dbReference type="InterPro" id="IPR000711">
    <property type="entry name" value="ATPase_OSCP/dsu"/>
</dbReference>
<dbReference type="Pfam" id="PF00213">
    <property type="entry name" value="OSCP"/>
    <property type="match status" value="1"/>
</dbReference>